<organism evidence="2 3">
    <name type="scientific">Paramormyrops kingsleyae</name>
    <dbReference type="NCBI Taxonomy" id="1676925"/>
    <lineage>
        <taxon>Eukaryota</taxon>
        <taxon>Metazoa</taxon>
        <taxon>Chordata</taxon>
        <taxon>Craniata</taxon>
        <taxon>Vertebrata</taxon>
        <taxon>Euteleostomi</taxon>
        <taxon>Actinopterygii</taxon>
        <taxon>Neopterygii</taxon>
        <taxon>Teleostei</taxon>
        <taxon>Osteoglossocephala</taxon>
        <taxon>Osteoglossomorpha</taxon>
        <taxon>Osteoglossiformes</taxon>
        <taxon>Mormyridae</taxon>
        <taxon>Paramormyrops</taxon>
    </lineage>
</organism>
<feature type="transmembrane region" description="Helical" evidence="1">
    <location>
        <begin position="12"/>
        <end position="33"/>
    </location>
</feature>
<dbReference type="AlphaFoldDB" id="A0A3B3T9S7"/>
<name>A0A3B3T9S7_9TELE</name>
<keyword evidence="1" id="KW-0812">Transmembrane</keyword>
<dbReference type="InterPro" id="IPR029395">
    <property type="entry name" value="DUF4514"/>
</dbReference>
<keyword evidence="1" id="KW-0472">Membrane</keyword>
<dbReference type="GeneTree" id="ENSGT00940000181617"/>
<keyword evidence="1" id="KW-1133">Transmembrane helix</keyword>
<dbReference type="Pfam" id="PF14986">
    <property type="entry name" value="DUF4514"/>
    <property type="match status" value="1"/>
</dbReference>
<proteinExistence type="predicted"/>
<accession>A0A3B3T9S7</accession>
<evidence type="ECO:0000256" key="1">
    <source>
        <dbReference type="SAM" id="Phobius"/>
    </source>
</evidence>
<sequence length="94" mass="10779">FLRALMLNGSYYVKYAAIGIGIGLFFSLCFVALKLYMLRKHMLDNELSGKTSLYAPFFVFSLCACKEKCLVFATQSSNYLLLVQRQNQIKDHHI</sequence>
<evidence type="ECO:0000313" key="3">
    <source>
        <dbReference type="Proteomes" id="UP000261540"/>
    </source>
</evidence>
<protein>
    <submittedName>
        <fullName evidence="2">Uncharacterized protein</fullName>
    </submittedName>
</protein>
<dbReference type="Ensembl" id="ENSPKIT00000020055.1">
    <property type="protein sequence ID" value="ENSPKIP00000039056.1"/>
    <property type="gene ID" value="ENSPKIG00000016579.1"/>
</dbReference>
<keyword evidence="3" id="KW-1185">Reference proteome</keyword>
<dbReference type="Proteomes" id="UP000261540">
    <property type="component" value="Unplaced"/>
</dbReference>
<reference evidence="2" key="1">
    <citation type="submission" date="2025-08" db="UniProtKB">
        <authorList>
            <consortium name="Ensembl"/>
        </authorList>
    </citation>
    <scope>IDENTIFICATION</scope>
</reference>
<reference evidence="2" key="2">
    <citation type="submission" date="2025-09" db="UniProtKB">
        <authorList>
            <consortium name="Ensembl"/>
        </authorList>
    </citation>
    <scope>IDENTIFICATION</scope>
</reference>
<evidence type="ECO:0000313" key="2">
    <source>
        <dbReference type="Ensembl" id="ENSPKIP00000039056.1"/>
    </source>
</evidence>